<dbReference type="EMBL" id="ABLOKC030000022">
    <property type="protein sequence ID" value="EML1472865.1"/>
    <property type="molecule type" value="Genomic_DNA"/>
</dbReference>
<dbReference type="SMART" id="SM00052">
    <property type="entry name" value="EAL"/>
    <property type="match status" value="1"/>
</dbReference>
<dbReference type="PANTHER" id="PTHR33121">
    <property type="entry name" value="CYCLIC DI-GMP PHOSPHODIESTERASE PDEF"/>
    <property type="match status" value="1"/>
</dbReference>
<comment type="caution">
    <text evidence="2">The sequence shown here is derived from an EMBL/GenBank/DDBJ whole genome shotgun (WGS) entry which is preliminary data.</text>
</comment>
<dbReference type="SUPFAM" id="SSF141868">
    <property type="entry name" value="EAL domain-like"/>
    <property type="match status" value="1"/>
</dbReference>
<feature type="domain" description="EAL" evidence="1">
    <location>
        <begin position="8"/>
        <end position="256"/>
    </location>
</feature>
<dbReference type="InterPro" id="IPR035919">
    <property type="entry name" value="EAL_sf"/>
</dbReference>
<reference evidence="2" key="1">
    <citation type="submission" date="2024-02" db="EMBL/GenBank/DDBJ databases">
        <authorList>
            <consortium name="Clinical and Environmental Microbiology Branch: Whole genome sequencing antimicrobial resistance pathogens in the healthcare setting"/>
        </authorList>
    </citation>
    <scope>NUCLEOTIDE SEQUENCE</scope>
    <source>
        <strain evidence="2">2021DK-00143</strain>
    </source>
</reference>
<dbReference type="GO" id="GO:0071111">
    <property type="term" value="F:cyclic-guanylate-specific phosphodiesterase activity"/>
    <property type="evidence" value="ECO:0007669"/>
    <property type="project" value="InterPro"/>
</dbReference>
<dbReference type="Gene3D" id="3.20.20.450">
    <property type="entry name" value="EAL domain"/>
    <property type="match status" value="1"/>
</dbReference>
<evidence type="ECO:0000259" key="1">
    <source>
        <dbReference type="PROSITE" id="PS50883"/>
    </source>
</evidence>
<sequence length="257" mass="28660">MERNTSAALPSADALSAALDRHQLVVWYQPIVEVESGRVAGAEALIRWPQPDGSLLLPDSFLPQARRAGLLSRITHRVTALAFADLGEWLHQHPAMRLSINLEPEDFLNTDLLEHLSLRCRQYGVEPQQIALEMTENSAIDPQAIAPIVGQYRATGHPIYLDDFGSGYANFSYLQALTFDVLKIDRALVEPLPDRSLLPQIVALARSLSLEPLAEGVETRAQHHWLRAHGVKYAQGWLYGKALPGRAFIEKSEKRYA</sequence>
<dbReference type="AlphaFoldDB" id="A0AAI9DN98"/>
<protein>
    <submittedName>
        <fullName evidence="2">EAL domain-containing protein</fullName>
    </submittedName>
</protein>
<dbReference type="PANTHER" id="PTHR33121:SF81">
    <property type="entry name" value="CYCLIC DI-GMP PHOSPHODIESTERASE PDEB-RELATED"/>
    <property type="match status" value="1"/>
</dbReference>
<name>A0AAI9DN98_PLUGE</name>
<dbReference type="InterPro" id="IPR001633">
    <property type="entry name" value="EAL_dom"/>
</dbReference>
<dbReference type="CDD" id="cd01948">
    <property type="entry name" value="EAL"/>
    <property type="match status" value="1"/>
</dbReference>
<dbReference type="PROSITE" id="PS50883">
    <property type="entry name" value="EAL"/>
    <property type="match status" value="1"/>
</dbReference>
<accession>A0AAI9DN98</accession>
<proteinExistence type="predicted"/>
<dbReference type="RefSeq" id="WP_053075872.1">
    <property type="nucleotide sequence ID" value="NZ_CACVCI010000001.1"/>
</dbReference>
<organism evidence="2">
    <name type="scientific">Pluralibacter gergoviae</name>
    <name type="common">Enterobacter gergoviae</name>
    <dbReference type="NCBI Taxonomy" id="61647"/>
    <lineage>
        <taxon>Bacteria</taxon>
        <taxon>Pseudomonadati</taxon>
        <taxon>Pseudomonadota</taxon>
        <taxon>Gammaproteobacteria</taxon>
        <taxon>Enterobacterales</taxon>
        <taxon>Enterobacteriaceae</taxon>
        <taxon>Pluralibacter</taxon>
    </lineage>
</organism>
<evidence type="ECO:0000313" key="2">
    <source>
        <dbReference type="EMBL" id="EML1472865.1"/>
    </source>
</evidence>
<dbReference type="Pfam" id="PF00563">
    <property type="entry name" value="EAL"/>
    <property type="match status" value="1"/>
</dbReference>
<dbReference type="InterPro" id="IPR050706">
    <property type="entry name" value="Cyclic-di-GMP_PDE-like"/>
</dbReference>
<gene>
    <name evidence="2" type="ORF">QEG54_003643</name>
</gene>